<evidence type="ECO:0000256" key="2">
    <source>
        <dbReference type="ARBA" id="ARBA00007596"/>
    </source>
</evidence>
<dbReference type="InterPro" id="IPR001705">
    <property type="entry name" value="Ribosomal_bL33"/>
</dbReference>
<reference evidence="8" key="1">
    <citation type="journal article" date="2023" name="Mol. Biol. Evol.">
        <title>Third-Generation Sequencing Reveals the Adaptive Role of the Epigenome in Three Deep-Sea Polychaetes.</title>
        <authorList>
            <person name="Perez M."/>
            <person name="Aroh O."/>
            <person name="Sun Y."/>
            <person name="Lan Y."/>
            <person name="Juniper S.K."/>
            <person name="Young C.R."/>
            <person name="Angers B."/>
            <person name="Qian P.Y."/>
        </authorList>
    </citation>
    <scope>NUCLEOTIDE SEQUENCE</scope>
    <source>
        <strain evidence="8">R07B-5</strain>
    </source>
</reference>
<evidence type="ECO:0000313" key="9">
    <source>
        <dbReference type="Proteomes" id="UP001209878"/>
    </source>
</evidence>
<dbReference type="InterPro" id="IPR038584">
    <property type="entry name" value="Ribosomal_bL33_sf"/>
</dbReference>
<dbReference type="GO" id="GO:0005739">
    <property type="term" value="C:mitochondrion"/>
    <property type="evidence" value="ECO:0007669"/>
    <property type="project" value="UniProtKB-SubCell"/>
</dbReference>
<keyword evidence="4" id="KW-0496">Mitochondrion</keyword>
<evidence type="ECO:0000313" key="8">
    <source>
        <dbReference type="EMBL" id="KAK2175414.1"/>
    </source>
</evidence>
<keyword evidence="9" id="KW-1185">Reference proteome</keyword>
<dbReference type="PANTHER" id="PTHR47037">
    <property type="entry name" value="39S RIBOSOMAL PROTEIN L33, MITOCHONDRIAL"/>
    <property type="match status" value="1"/>
</dbReference>
<evidence type="ECO:0000256" key="5">
    <source>
        <dbReference type="ARBA" id="ARBA00023274"/>
    </source>
</evidence>
<proteinExistence type="inferred from homology"/>
<dbReference type="SUPFAM" id="SSF57829">
    <property type="entry name" value="Zn-binding ribosomal proteins"/>
    <property type="match status" value="1"/>
</dbReference>
<gene>
    <name evidence="8" type="ORF">NP493_734g02000</name>
</gene>
<dbReference type="GO" id="GO:0005840">
    <property type="term" value="C:ribosome"/>
    <property type="evidence" value="ECO:0007669"/>
    <property type="project" value="UniProtKB-KW"/>
</dbReference>
<evidence type="ECO:0000256" key="4">
    <source>
        <dbReference type="ARBA" id="ARBA00023128"/>
    </source>
</evidence>
<sequence length="59" mass="6891">MAKGGKFVLVLLESLSGSGHRFAAVRPKLGDKLEKYRFDPWVRQWVVYREKKKLKSLRS</sequence>
<comment type="subcellular location">
    <subcellularLocation>
        <location evidence="1">Mitochondrion</location>
    </subcellularLocation>
</comment>
<protein>
    <recommendedName>
        <fullName evidence="6">Large ribosomal subunit protein bL33m</fullName>
    </recommendedName>
    <alternativeName>
        <fullName evidence="7">39S ribosomal protein L33, mitochondrial</fullName>
    </alternativeName>
</protein>
<dbReference type="GO" id="GO:0006412">
    <property type="term" value="P:translation"/>
    <property type="evidence" value="ECO:0007669"/>
    <property type="project" value="InterPro"/>
</dbReference>
<comment type="similarity">
    <text evidence="2">Belongs to the bacterial ribosomal protein bL33 family.</text>
</comment>
<dbReference type="EMBL" id="JAODUO010000732">
    <property type="protein sequence ID" value="KAK2175414.1"/>
    <property type="molecule type" value="Genomic_DNA"/>
</dbReference>
<evidence type="ECO:0000256" key="7">
    <source>
        <dbReference type="ARBA" id="ARBA00035436"/>
    </source>
</evidence>
<evidence type="ECO:0000256" key="6">
    <source>
        <dbReference type="ARBA" id="ARBA00035275"/>
    </source>
</evidence>
<keyword evidence="3" id="KW-0689">Ribosomal protein</keyword>
<organism evidence="8 9">
    <name type="scientific">Ridgeia piscesae</name>
    <name type="common">Tubeworm</name>
    <dbReference type="NCBI Taxonomy" id="27915"/>
    <lineage>
        <taxon>Eukaryota</taxon>
        <taxon>Metazoa</taxon>
        <taxon>Spiralia</taxon>
        <taxon>Lophotrochozoa</taxon>
        <taxon>Annelida</taxon>
        <taxon>Polychaeta</taxon>
        <taxon>Sedentaria</taxon>
        <taxon>Canalipalpata</taxon>
        <taxon>Sabellida</taxon>
        <taxon>Siboglinidae</taxon>
        <taxon>Ridgeia</taxon>
    </lineage>
</organism>
<evidence type="ECO:0000256" key="3">
    <source>
        <dbReference type="ARBA" id="ARBA00022980"/>
    </source>
</evidence>
<name>A0AAD9KPS1_RIDPI</name>
<dbReference type="InterPro" id="IPR011332">
    <property type="entry name" value="Ribosomal_zn-bd"/>
</dbReference>
<evidence type="ECO:0000256" key="1">
    <source>
        <dbReference type="ARBA" id="ARBA00004173"/>
    </source>
</evidence>
<dbReference type="Proteomes" id="UP001209878">
    <property type="component" value="Unassembled WGS sequence"/>
</dbReference>
<dbReference type="GO" id="GO:1990904">
    <property type="term" value="C:ribonucleoprotein complex"/>
    <property type="evidence" value="ECO:0007669"/>
    <property type="project" value="UniProtKB-KW"/>
</dbReference>
<dbReference type="GO" id="GO:0003735">
    <property type="term" value="F:structural constituent of ribosome"/>
    <property type="evidence" value="ECO:0007669"/>
    <property type="project" value="InterPro"/>
</dbReference>
<accession>A0AAD9KPS1</accession>
<dbReference type="InterPro" id="IPR052008">
    <property type="entry name" value="Mitoribosomal_protein_bL33"/>
</dbReference>
<dbReference type="NCBIfam" id="TIGR01023">
    <property type="entry name" value="rpmG_bact"/>
    <property type="match status" value="1"/>
</dbReference>
<dbReference type="AlphaFoldDB" id="A0AAD9KPS1"/>
<keyword evidence="5" id="KW-0687">Ribonucleoprotein</keyword>
<comment type="caution">
    <text evidence="8">The sequence shown here is derived from an EMBL/GenBank/DDBJ whole genome shotgun (WGS) entry which is preliminary data.</text>
</comment>
<dbReference type="PANTHER" id="PTHR47037:SF1">
    <property type="entry name" value="LARGE RIBOSOMAL SUBUNIT PROTEIN BL33M"/>
    <property type="match status" value="1"/>
</dbReference>
<dbReference type="Gene3D" id="2.20.28.120">
    <property type="entry name" value="Ribosomal protein L33"/>
    <property type="match status" value="1"/>
</dbReference>